<organism evidence="4 5">
    <name type="scientific">Extremus antarcticus</name>
    <dbReference type="NCBI Taxonomy" id="702011"/>
    <lineage>
        <taxon>Eukaryota</taxon>
        <taxon>Fungi</taxon>
        <taxon>Dikarya</taxon>
        <taxon>Ascomycota</taxon>
        <taxon>Pezizomycotina</taxon>
        <taxon>Dothideomycetes</taxon>
        <taxon>Dothideomycetidae</taxon>
        <taxon>Mycosphaerellales</taxon>
        <taxon>Extremaceae</taxon>
        <taxon>Extremus</taxon>
    </lineage>
</organism>
<name>A0AAJ0DBJ0_9PEZI</name>
<evidence type="ECO:0000313" key="5">
    <source>
        <dbReference type="Proteomes" id="UP001271007"/>
    </source>
</evidence>
<reference evidence="4" key="1">
    <citation type="submission" date="2023-04" db="EMBL/GenBank/DDBJ databases">
        <title>Black Yeasts Isolated from many extreme environments.</title>
        <authorList>
            <person name="Coleine C."/>
            <person name="Stajich J.E."/>
            <person name="Selbmann L."/>
        </authorList>
    </citation>
    <scope>NUCLEOTIDE SEQUENCE</scope>
    <source>
        <strain evidence="4">CCFEE 5312</strain>
    </source>
</reference>
<dbReference type="Pfam" id="PF04082">
    <property type="entry name" value="Fungal_trans"/>
    <property type="match status" value="1"/>
</dbReference>
<keyword evidence="5" id="KW-1185">Reference proteome</keyword>
<gene>
    <name evidence="4" type="ORF">LTR09_011599</name>
</gene>
<proteinExistence type="predicted"/>
<dbReference type="GO" id="GO:0008270">
    <property type="term" value="F:zinc ion binding"/>
    <property type="evidence" value="ECO:0007669"/>
    <property type="project" value="InterPro"/>
</dbReference>
<feature type="region of interest" description="Disordered" evidence="2">
    <location>
        <begin position="1"/>
        <end position="56"/>
    </location>
</feature>
<dbReference type="PANTHER" id="PTHR47425:SF2">
    <property type="entry name" value="FARB-RELATED"/>
    <property type="match status" value="1"/>
</dbReference>
<dbReference type="CDD" id="cd12148">
    <property type="entry name" value="fungal_TF_MHR"/>
    <property type="match status" value="1"/>
</dbReference>
<dbReference type="GO" id="GO:0003677">
    <property type="term" value="F:DNA binding"/>
    <property type="evidence" value="ECO:0007669"/>
    <property type="project" value="InterPro"/>
</dbReference>
<feature type="compositionally biased region" description="Basic and acidic residues" evidence="2">
    <location>
        <begin position="21"/>
        <end position="30"/>
    </location>
</feature>
<keyword evidence="1" id="KW-0539">Nucleus</keyword>
<comment type="caution">
    <text evidence="4">The sequence shown here is derived from an EMBL/GenBank/DDBJ whole genome shotgun (WGS) entry which is preliminary data.</text>
</comment>
<dbReference type="GO" id="GO:0006351">
    <property type="term" value="P:DNA-templated transcription"/>
    <property type="evidence" value="ECO:0007669"/>
    <property type="project" value="InterPro"/>
</dbReference>
<feature type="compositionally biased region" description="Basic and acidic residues" evidence="2">
    <location>
        <begin position="46"/>
        <end position="56"/>
    </location>
</feature>
<feature type="domain" description="Xylanolytic transcriptional activator regulatory" evidence="3">
    <location>
        <begin position="283"/>
        <end position="355"/>
    </location>
</feature>
<evidence type="ECO:0000256" key="1">
    <source>
        <dbReference type="ARBA" id="ARBA00023242"/>
    </source>
</evidence>
<accession>A0AAJ0DBJ0</accession>
<feature type="compositionally biased region" description="Polar residues" evidence="2">
    <location>
        <begin position="652"/>
        <end position="685"/>
    </location>
</feature>
<feature type="region of interest" description="Disordered" evidence="2">
    <location>
        <begin position="650"/>
        <end position="685"/>
    </location>
</feature>
<protein>
    <recommendedName>
        <fullName evidence="3">Xylanolytic transcriptional activator regulatory domain-containing protein</fullName>
    </recommendedName>
</protein>
<dbReference type="AlphaFoldDB" id="A0AAJ0DBJ0"/>
<dbReference type="InterPro" id="IPR052761">
    <property type="entry name" value="Fungal_Detox/Toxin_TFs"/>
</dbReference>
<evidence type="ECO:0000259" key="3">
    <source>
        <dbReference type="SMART" id="SM00906"/>
    </source>
</evidence>
<dbReference type="SMART" id="SM00906">
    <property type="entry name" value="Fungal_trans"/>
    <property type="match status" value="1"/>
</dbReference>
<sequence>MANRNSRTHSVAVTDELPEVPLRDLTRANAEKASNPGDFGAITDAESGRAHDCDSGRSVDSADVYNTFLCPENFENSSQLLRHATGEAELNNFWSDLASGFQPPSSSVHDGILAAMNPRPVSVDAPLTPLRWNATQPLPTYIKPLPSHLTEEDLNYLHAKGGLSLPNSNFRDELLQRYVEYVYPYMPTIELHSFLRIIDRGTEQHGQVSLLLFQAIMFAGTAFVDMASLNAAGYRTRRAARKAFYHRVKILYDSDAEDDRIAVVQSLLLMTYWFDTGESQKDIWHWMGIAASLAQTIGLHRKQKTPYLDNRKGGLWRRIWWSCFMRDRLISLGLSRPPRIKHNDFDAPMLTLDDFEIQGLSVDDLSILKDCELLRDSALQTDLATMCIAMAKLCSCINCVMPAYYNLVKEHGLAFRHKDTGHSSLSHFVDKEHQVDKKQLNDIELTDWVQDLPARCLYTTSSAAEAVDVGASFIIHRAVLHMVYLATVSTLNKSQALPSVRMATLRQYHSSQAASSDIASRASRDIANIVLDLVNLKLEKFLPTSTLTLLLPAIMVHLDDLKSSNDVTRMEALQGFCHCVKILDNLGERYPAAEWALHLVEDAVNNAKFDIAIAANASVHGKTQTRKGQSIAQHVSQLLYAGETAGVAEQGPSVSSHYTHNASTTRAETVPVTTEGPNSESDFTNLSGEALDDPLYSYIHGLGEGNSVDTMWSQTALEAFI</sequence>
<dbReference type="PANTHER" id="PTHR47425">
    <property type="entry name" value="FARB-RELATED"/>
    <property type="match status" value="1"/>
</dbReference>
<dbReference type="InterPro" id="IPR007219">
    <property type="entry name" value="XnlR_reg_dom"/>
</dbReference>
<evidence type="ECO:0000256" key="2">
    <source>
        <dbReference type="SAM" id="MobiDB-lite"/>
    </source>
</evidence>
<evidence type="ECO:0000313" key="4">
    <source>
        <dbReference type="EMBL" id="KAK3046959.1"/>
    </source>
</evidence>
<dbReference type="Proteomes" id="UP001271007">
    <property type="component" value="Unassembled WGS sequence"/>
</dbReference>
<dbReference type="EMBL" id="JAWDJX010000073">
    <property type="protein sequence ID" value="KAK3046959.1"/>
    <property type="molecule type" value="Genomic_DNA"/>
</dbReference>
<feature type="compositionally biased region" description="Polar residues" evidence="2">
    <location>
        <begin position="1"/>
        <end position="11"/>
    </location>
</feature>